<evidence type="ECO:0000313" key="4">
    <source>
        <dbReference type="Proteomes" id="UP000233180"/>
    </source>
</evidence>
<keyword evidence="4" id="KW-1185">Reference proteome</keyword>
<organism evidence="3 4">
    <name type="scientific">Rhinopithecus bieti</name>
    <name type="common">Black snub-nosed monkey</name>
    <name type="synonym">Pygathrix bieti</name>
    <dbReference type="NCBI Taxonomy" id="61621"/>
    <lineage>
        <taxon>Eukaryota</taxon>
        <taxon>Metazoa</taxon>
        <taxon>Chordata</taxon>
        <taxon>Craniata</taxon>
        <taxon>Vertebrata</taxon>
        <taxon>Euteleostomi</taxon>
        <taxon>Mammalia</taxon>
        <taxon>Eutheria</taxon>
        <taxon>Euarchontoglires</taxon>
        <taxon>Primates</taxon>
        <taxon>Haplorrhini</taxon>
        <taxon>Catarrhini</taxon>
        <taxon>Cercopithecidae</taxon>
        <taxon>Colobinae</taxon>
        <taxon>Rhinopithecus</taxon>
    </lineage>
</organism>
<evidence type="ECO:0000256" key="1">
    <source>
        <dbReference type="SAM" id="MobiDB-lite"/>
    </source>
</evidence>
<sequence length="205" mass="21906">MDMAWQMMQLLFLALVTTVGSAQPRNARARMDLLNVCMNAKQHKAQPSPEDELYGQEDKVGAPQGPSPGSISLDDLPGAEEPEYGGDGCGGEGLSPVSSPPSAVPRRMPAAWPTPARSCTSTPPASTTLTGTTVVRWSLPASATLSRTPVSMSAHPTWGPGSGRYDCHSHKRELHSWVQWLMPVIPALWEAETGGLPEVRSLRPA</sequence>
<dbReference type="STRING" id="61621.ENSRBIP00000033935"/>
<feature type="chain" id="PRO_5014407122" description="FOLR3" evidence="2">
    <location>
        <begin position="23"/>
        <end position="205"/>
    </location>
</feature>
<protein>
    <recommendedName>
        <fullName evidence="5">FOLR3</fullName>
    </recommendedName>
</protein>
<dbReference type="Ensembl" id="ENSRBIT00000057918.1">
    <property type="protein sequence ID" value="ENSRBIP00000033935.1"/>
    <property type="gene ID" value="ENSRBIG00000040696.1"/>
</dbReference>
<evidence type="ECO:0000256" key="2">
    <source>
        <dbReference type="SAM" id="SignalP"/>
    </source>
</evidence>
<evidence type="ECO:0008006" key="5">
    <source>
        <dbReference type="Google" id="ProtNLM"/>
    </source>
</evidence>
<keyword evidence="2" id="KW-0732">Signal</keyword>
<proteinExistence type="predicted"/>
<accession>A0A2K6MDX8</accession>
<reference evidence="3" key="3">
    <citation type="submission" date="2025-09" db="UniProtKB">
        <authorList>
            <consortium name="Ensembl"/>
        </authorList>
    </citation>
    <scope>IDENTIFICATION</scope>
</reference>
<dbReference type="OMA" id="LHSWVQW"/>
<dbReference type="Proteomes" id="UP000233180">
    <property type="component" value="Unassembled WGS sequence"/>
</dbReference>
<evidence type="ECO:0000313" key="3">
    <source>
        <dbReference type="Ensembl" id="ENSRBIP00000033935.1"/>
    </source>
</evidence>
<name>A0A2K6MDX8_RHIBE</name>
<dbReference type="AlphaFoldDB" id="A0A2K6MDX8"/>
<feature type="compositionally biased region" description="Low complexity" evidence="1">
    <location>
        <begin position="104"/>
        <end position="126"/>
    </location>
</feature>
<reference evidence="3" key="2">
    <citation type="submission" date="2025-08" db="UniProtKB">
        <authorList>
            <consortium name="Ensembl"/>
        </authorList>
    </citation>
    <scope>IDENTIFICATION</scope>
</reference>
<dbReference type="GeneTree" id="ENSGT00910000147234"/>
<feature type="signal peptide" evidence="2">
    <location>
        <begin position="1"/>
        <end position="22"/>
    </location>
</feature>
<reference evidence="3 4" key="1">
    <citation type="submission" date="2016-06" db="EMBL/GenBank/DDBJ databases">
        <title>Genome of Rhinopithecus bieti.</title>
        <authorList>
            <person name="Wu"/>
            <person name="C.-I. and Zhang"/>
            <person name="Y."/>
        </authorList>
    </citation>
    <scope>NUCLEOTIDE SEQUENCE</scope>
</reference>
<feature type="region of interest" description="Disordered" evidence="1">
    <location>
        <begin position="42"/>
        <end position="126"/>
    </location>
</feature>